<feature type="compositionally biased region" description="Polar residues" evidence="1">
    <location>
        <begin position="651"/>
        <end position="673"/>
    </location>
</feature>
<feature type="compositionally biased region" description="Pro residues" evidence="1">
    <location>
        <begin position="602"/>
        <end position="619"/>
    </location>
</feature>
<evidence type="ECO:0000256" key="1">
    <source>
        <dbReference type="SAM" id="MobiDB-lite"/>
    </source>
</evidence>
<feature type="compositionally biased region" description="Low complexity" evidence="1">
    <location>
        <begin position="961"/>
        <end position="998"/>
    </location>
</feature>
<feature type="region of interest" description="Disordered" evidence="1">
    <location>
        <begin position="462"/>
        <end position="492"/>
    </location>
</feature>
<dbReference type="EMBL" id="DF849625">
    <property type="protein sequence ID" value="GAT58312.1"/>
    <property type="molecule type" value="Genomic_DNA"/>
</dbReference>
<feature type="region of interest" description="Disordered" evidence="1">
    <location>
        <begin position="1028"/>
        <end position="1064"/>
    </location>
</feature>
<dbReference type="Proteomes" id="UP000815677">
    <property type="component" value="Unassembled WGS sequence"/>
</dbReference>
<feature type="compositionally biased region" description="Polar residues" evidence="1">
    <location>
        <begin position="845"/>
        <end position="861"/>
    </location>
</feature>
<feature type="compositionally biased region" description="Polar residues" evidence="1">
    <location>
        <begin position="918"/>
        <end position="939"/>
    </location>
</feature>
<evidence type="ECO:0000313" key="2">
    <source>
        <dbReference type="EMBL" id="GAT58312.1"/>
    </source>
</evidence>
<accession>A0ABQ0M619</accession>
<feature type="compositionally biased region" description="Polar residues" evidence="1">
    <location>
        <begin position="556"/>
        <end position="580"/>
    </location>
</feature>
<name>A0ABQ0M619_MYCCL</name>
<evidence type="ECO:0000313" key="3">
    <source>
        <dbReference type="Proteomes" id="UP000815677"/>
    </source>
</evidence>
<keyword evidence="3" id="KW-1185">Reference proteome</keyword>
<feature type="region of interest" description="Disordered" evidence="1">
    <location>
        <begin position="803"/>
        <end position="826"/>
    </location>
</feature>
<feature type="compositionally biased region" description="Polar residues" evidence="1">
    <location>
        <begin position="588"/>
        <end position="600"/>
    </location>
</feature>
<feature type="region of interest" description="Disordered" evidence="1">
    <location>
        <begin position="358"/>
        <end position="417"/>
    </location>
</feature>
<gene>
    <name evidence="2" type="ORF">MCHLO_14757</name>
</gene>
<feature type="compositionally biased region" description="Basic and acidic residues" evidence="1">
    <location>
        <begin position="396"/>
        <end position="409"/>
    </location>
</feature>
<reference evidence="2" key="1">
    <citation type="submission" date="2014-09" db="EMBL/GenBank/DDBJ databases">
        <title>Genome sequence of the luminous mushroom Mycena chlorophos for searching fungal bioluminescence genes.</title>
        <authorList>
            <person name="Tanaka Y."/>
            <person name="Kasuga D."/>
            <person name="Oba Y."/>
            <person name="Hase S."/>
            <person name="Sato K."/>
            <person name="Oba Y."/>
            <person name="Sakakibara Y."/>
        </authorList>
    </citation>
    <scope>NUCLEOTIDE SEQUENCE</scope>
</reference>
<feature type="region of interest" description="Disordered" evidence="1">
    <location>
        <begin position="549"/>
        <end position="680"/>
    </location>
</feature>
<proteinExistence type="predicted"/>
<organism evidence="2 3">
    <name type="scientific">Mycena chlorophos</name>
    <name type="common">Agaric fungus</name>
    <name type="synonym">Agaricus chlorophos</name>
    <dbReference type="NCBI Taxonomy" id="658473"/>
    <lineage>
        <taxon>Eukaryota</taxon>
        <taxon>Fungi</taxon>
        <taxon>Dikarya</taxon>
        <taxon>Basidiomycota</taxon>
        <taxon>Agaricomycotina</taxon>
        <taxon>Agaricomycetes</taxon>
        <taxon>Agaricomycetidae</taxon>
        <taxon>Agaricales</taxon>
        <taxon>Marasmiineae</taxon>
        <taxon>Mycenaceae</taxon>
        <taxon>Mycena</taxon>
    </lineage>
</organism>
<feature type="compositionally biased region" description="Low complexity" evidence="1">
    <location>
        <begin position="1028"/>
        <end position="1038"/>
    </location>
</feature>
<protein>
    <submittedName>
        <fullName evidence="2">Uncharacterized protein</fullName>
    </submittedName>
</protein>
<sequence length="1239" mass="134697">MVRRGAYRRVPRQHRRNLRFWAEGNRQKVLDPYIPYYAAAMDRGLDAENELLREITCVFNARIDWRVGDDVDPPLRPWDPNTPLVPELLSPAEELAKATRLKILWHRIRRWFRYRVQRTHSLRRTFGCDPRKDPFAAFVLRLSGYTRPKKRRQGYQQYMRECWEVLLPVIERKWAAYKLEHAELAGKGHKAGFRAAVVRPLFQRLDERVRQAFEARAKEQCDKDNAEYDAALRRAPDMSPEGRLRALKNVPDFAGQVLQEIFNTTGCHVTLLYGGPDPEQKGDIIVRHISIGRNLLAPQKHWGSWAPSRFKKNVSGFFAEYLQTAYTEDDCRRAALPGSEHQPEARARVRVIGNAQRNEIYGDVASDSGSSSDESDEETQAPEKLVEFDDEEDDVDRGLLDLSPRRPTEPKSAMPPPAVVPARPFTGGNPPAFPLPTRTQINPPLPAFPASIPTLSSYSAVPPPHRGPHASIYGAPSSSSLPNDSGGWPDEDDMGSYLENSVDDWRMPDLQSSLAFGSASLLPDSTPSSGYHQPHVADIAVGIQNTIMRHPPATPSRFSTLSEALTPSRTSRAQGSSYHSNALYRMSPIQTATANTSASRTMPPPPATPGFRPAPPVTSRPPSTTSRQAVPVTSRPPSTTSRQAAPVTSRPPLTTASQTPATSRRRGLSTTPGTYKGRAIPGSLRMNFRVGSATAEREPLFLPEMASPLPSVSPFLRSFASRANLFLQTPDSGLTSVQVSRHADQDYTTSTSGTTLIDPYPVPPTAMRPPQPAILRPSTASSEVFGSSSTVAHLATMGNLFGPPHQPMASSPSLFHAAPPTLPAPQATRPIAISHETDWSCEWQWNSQPSMGRGSPSSGDASSLPPPWPSTESSRTSAQTSSAPRSRPLTPTRSTELEPSLLPSLAQNGSIIPRAESHSSPGSGFALLSSQGSTPSPSFFSLPGASAGGVGAVSSPNTTDPAATTSALPARPATAATSSSVHGNKPSFTRRSTPSFFSLPDASAGATGAVSLPPTTNPAATTTALPARRATGATSSSSVHGNKQLESSTRRSSRFAGPTVSGTRLPCPSGAPDWFSSRYRLFTSVDLGLQFDALVSAWTAIETASRFDVCKDKLDTALCPSYIVAAVRDVVACPLTKAQLNKLPSAYAKWWDYLQPDWRKQDALGHWKNGGSCSARTKQAWGQLFTWGPDGFDTIVGALFIWGSALSDSTSGPWESAVVDATWMLENIAKFYSGNQWKW</sequence>
<feature type="region of interest" description="Disordered" evidence="1">
    <location>
        <begin position="845"/>
        <end position="1000"/>
    </location>
</feature>
<feature type="compositionally biased region" description="Polar residues" evidence="1">
    <location>
        <begin position="870"/>
        <end position="894"/>
    </location>
</feature>